<gene>
    <name evidence="4" type="ORF">NAEGRDRAFT_63267</name>
</gene>
<keyword evidence="2" id="KW-1133">Transmembrane helix</keyword>
<evidence type="ECO:0000313" key="4">
    <source>
        <dbReference type="EMBL" id="EFC48593.1"/>
    </source>
</evidence>
<dbReference type="AlphaFoldDB" id="D2V386"/>
<dbReference type="Gene3D" id="1.10.167.10">
    <property type="entry name" value="Regulator of G-protein Signalling 4, domain 2"/>
    <property type="match status" value="1"/>
</dbReference>
<organism evidence="5">
    <name type="scientific">Naegleria gruberi</name>
    <name type="common">Amoeba</name>
    <dbReference type="NCBI Taxonomy" id="5762"/>
    <lineage>
        <taxon>Eukaryota</taxon>
        <taxon>Discoba</taxon>
        <taxon>Heterolobosea</taxon>
        <taxon>Tetramitia</taxon>
        <taxon>Eutetramitia</taxon>
        <taxon>Vahlkampfiidae</taxon>
        <taxon>Naegleria</taxon>
    </lineage>
</organism>
<feature type="transmembrane region" description="Helical" evidence="2">
    <location>
        <begin position="257"/>
        <end position="278"/>
    </location>
</feature>
<evidence type="ECO:0000313" key="5">
    <source>
        <dbReference type="Proteomes" id="UP000006671"/>
    </source>
</evidence>
<dbReference type="VEuPathDB" id="AmoebaDB:NAEGRDRAFT_63267"/>
<feature type="domain" description="RGS" evidence="3">
    <location>
        <begin position="425"/>
        <end position="524"/>
    </location>
</feature>
<feature type="region of interest" description="Disordered" evidence="1">
    <location>
        <begin position="200"/>
        <end position="219"/>
    </location>
</feature>
<feature type="transmembrane region" description="Helical" evidence="2">
    <location>
        <begin position="89"/>
        <end position="108"/>
    </location>
</feature>
<keyword evidence="5" id="KW-1185">Reference proteome</keyword>
<dbReference type="InterPro" id="IPR016137">
    <property type="entry name" value="RGS"/>
</dbReference>
<evidence type="ECO:0000256" key="2">
    <source>
        <dbReference type="SAM" id="Phobius"/>
    </source>
</evidence>
<accession>D2V386</accession>
<reference evidence="4 5" key="1">
    <citation type="journal article" date="2010" name="Cell">
        <title>The genome of Naegleria gruberi illuminates early eukaryotic versatility.</title>
        <authorList>
            <person name="Fritz-Laylin L.K."/>
            <person name="Prochnik S.E."/>
            <person name="Ginger M.L."/>
            <person name="Dacks J.B."/>
            <person name="Carpenter M.L."/>
            <person name="Field M.C."/>
            <person name="Kuo A."/>
            <person name="Paredez A."/>
            <person name="Chapman J."/>
            <person name="Pham J."/>
            <person name="Shu S."/>
            <person name="Neupane R."/>
            <person name="Cipriano M."/>
            <person name="Mancuso J."/>
            <person name="Tu H."/>
            <person name="Salamov A."/>
            <person name="Lindquist E."/>
            <person name="Shapiro H."/>
            <person name="Lucas S."/>
            <person name="Grigoriev I.V."/>
            <person name="Cande W.Z."/>
            <person name="Fulton C."/>
            <person name="Rokhsar D.S."/>
            <person name="Dawson S.C."/>
        </authorList>
    </citation>
    <scope>NUCLEOTIDE SEQUENCE [LARGE SCALE GENOMIC DNA]</scope>
    <source>
        <strain evidence="4 5">NEG-M</strain>
    </source>
</reference>
<feature type="transmembrane region" description="Helical" evidence="2">
    <location>
        <begin position="378"/>
        <end position="403"/>
    </location>
</feature>
<dbReference type="EMBL" id="GG738850">
    <property type="protein sequence ID" value="EFC48593.1"/>
    <property type="molecule type" value="Genomic_DNA"/>
</dbReference>
<dbReference type="RefSeq" id="XP_002681337.1">
    <property type="nucleotide sequence ID" value="XM_002681291.1"/>
</dbReference>
<dbReference type="KEGG" id="ngr:NAEGRDRAFT_63267"/>
<evidence type="ECO:0000256" key="1">
    <source>
        <dbReference type="SAM" id="MobiDB-lite"/>
    </source>
</evidence>
<feature type="compositionally biased region" description="Low complexity" evidence="1">
    <location>
        <begin position="200"/>
        <end position="213"/>
    </location>
</feature>
<dbReference type="InParanoid" id="D2V386"/>
<keyword evidence="2" id="KW-0812">Transmembrane</keyword>
<dbReference type="PANTHER" id="PTHR10845:SF192">
    <property type="entry name" value="DOUBLE HIT, ISOFORM B"/>
    <property type="match status" value="1"/>
</dbReference>
<feature type="transmembrane region" description="Helical" evidence="2">
    <location>
        <begin position="120"/>
        <end position="139"/>
    </location>
</feature>
<proteinExistence type="predicted"/>
<feature type="transmembrane region" description="Helical" evidence="2">
    <location>
        <begin position="312"/>
        <end position="337"/>
    </location>
</feature>
<evidence type="ECO:0000259" key="3">
    <source>
        <dbReference type="Pfam" id="PF00615"/>
    </source>
</evidence>
<dbReference type="SUPFAM" id="SSF48097">
    <property type="entry name" value="Regulator of G-protein signaling, RGS"/>
    <property type="match status" value="1"/>
</dbReference>
<dbReference type="InterPro" id="IPR036305">
    <property type="entry name" value="RGS_sf"/>
</dbReference>
<dbReference type="Proteomes" id="UP000006671">
    <property type="component" value="Unassembled WGS sequence"/>
</dbReference>
<dbReference type="Pfam" id="PF00615">
    <property type="entry name" value="RGS"/>
    <property type="match status" value="1"/>
</dbReference>
<dbReference type="OrthoDB" id="196547at2759"/>
<dbReference type="GeneID" id="8861580"/>
<name>D2V386_NAEGR</name>
<sequence>MSLNSTFPLASTFNSTSCHPLLLNMSITNPMIFREEFSQSSLQYGLCPETYIALSIASFVLFVYLVTTCIAMIGLVWQRKKTHIQARSLPLIIANTVANLTLVLLVALRVIVSKKYYPCFLLSLTFMLYPPLLTLPSILRGSRHYFLFRLNLMKKKVFGTSVDELSELQSISSMSVSGKLEHRRSNSSSSLGQLFSRTNSFSTTTSGPTSSTTAGQDNNNASSQEFLQIDEKQTNLEDILSRRDQLLMRFYEFMASYKFFITVYVVSFLIHLGLWAIVGGIEIGVYNSSGSWVFVESGFFEASHGCNITPKILIVLGIQAAFYLVWMFVINILCILSDRDTFNIKLEELILTVILIVALILYTIFGSIPVITTLVDYFVPYVLIFVVYSLLETIIGVILPVYYSIRDTMNETNHDSDKSASHMVKALLKEKKSLDKISDFARRSYCLEDVLAWKEIQNYKKMKKRKQAALDFIKTYLLPGAPLELNIPKSAATLANLREQMDSSTDEPPVNLFDVVEHQCLFNMTDLLNRLVVKDEYIAQKIAECTGNK</sequence>
<protein>
    <submittedName>
        <fullName evidence="4">Predicted protein</fullName>
    </submittedName>
</protein>
<dbReference type="PANTHER" id="PTHR10845">
    <property type="entry name" value="REGULATOR OF G PROTEIN SIGNALING"/>
    <property type="match status" value="1"/>
</dbReference>
<feature type="transmembrane region" description="Helical" evidence="2">
    <location>
        <begin position="349"/>
        <end position="372"/>
    </location>
</feature>
<feature type="transmembrane region" description="Helical" evidence="2">
    <location>
        <begin position="51"/>
        <end position="77"/>
    </location>
</feature>
<dbReference type="InterPro" id="IPR044926">
    <property type="entry name" value="RGS_subdomain_2"/>
</dbReference>
<keyword evidence="2" id="KW-0472">Membrane</keyword>